<keyword evidence="2 4" id="KW-0378">Hydrolase</keyword>
<dbReference type="InterPro" id="IPR002833">
    <property type="entry name" value="PTH2"/>
</dbReference>
<reference evidence="4 5" key="1">
    <citation type="submission" date="2019-02" db="EMBL/GenBank/DDBJ databases">
        <title>Deep-cultivation of Planctomycetes and their phenomic and genomic characterization uncovers novel biology.</title>
        <authorList>
            <person name="Wiegand S."/>
            <person name="Jogler M."/>
            <person name="Boedeker C."/>
            <person name="Pinto D."/>
            <person name="Vollmers J."/>
            <person name="Rivas-Marin E."/>
            <person name="Kohn T."/>
            <person name="Peeters S.H."/>
            <person name="Heuer A."/>
            <person name="Rast P."/>
            <person name="Oberbeckmann S."/>
            <person name="Bunk B."/>
            <person name="Jeske O."/>
            <person name="Meyerdierks A."/>
            <person name="Storesund J.E."/>
            <person name="Kallscheuer N."/>
            <person name="Luecker S."/>
            <person name="Lage O.M."/>
            <person name="Pohl T."/>
            <person name="Merkel B.J."/>
            <person name="Hornburger P."/>
            <person name="Mueller R.-W."/>
            <person name="Bruemmer F."/>
            <person name="Labrenz M."/>
            <person name="Spormann A.M."/>
            <person name="Op den Camp H."/>
            <person name="Overmann J."/>
            <person name="Amann R."/>
            <person name="Jetten M.S.M."/>
            <person name="Mascher T."/>
            <person name="Medema M.H."/>
            <person name="Devos D.P."/>
            <person name="Kaster A.-K."/>
            <person name="Ovreas L."/>
            <person name="Rohde M."/>
            <person name="Galperin M.Y."/>
            <person name="Jogler C."/>
        </authorList>
    </citation>
    <scope>NUCLEOTIDE SEQUENCE [LARGE SCALE GENOMIC DNA]</scope>
    <source>
        <strain evidence="4 5">Pan181</strain>
    </source>
</reference>
<evidence type="ECO:0000313" key="5">
    <source>
        <dbReference type="Proteomes" id="UP000315750"/>
    </source>
</evidence>
<comment type="catalytic activity">
    <reaction evidence="3">
        <text>an N-acyl-L-alpha-aminoacyl-tRNA + H2O = an N-acyl-L-amino acid + a tRNA + H(+)</text>
        <dbReference type="Rhea" id="RHEA:54448"/>
        <dbReference type="Rhea" id="RHEA-COMP:10123"/>
        <dbReference type="Rhea" id="RHEA-COMP:13883"/>
        <dbReference type="ChEBI" id="CHEBI:15377"/>
        <dbReference type="ChEBI" id="CHEBI:15378"/>
        <dbReference type="ChEBI" id="CHEBI:59874"/>
        <dbReference type="ChEBI" id="CHEBI:78442"/>
        <dbReference type="ChEBI" id="CHEBI:138191"/>
        <dbReference type="EC" id="3.1.1.29"/>
    </reaction>
</comment>
<dbReference type="RefSeq" id="WP_145251522.1">
    <property type="nucleotide sequence ID" value="NZ_CP036278.1"/>
</dbReference>
<dbReference type="EMBL" id="CP036278">
    <property type="protein sequence ID" value="QDU58954.1"/>
    <property type="molecule type" value="Genomic_DNA"/>
</dbReference>
<dbReference type="GO" id="GO:0004045">
    <property type="term" value="F:peptidyl-tRNA hydrolase activity"/>
    <property type="evidence" value="ECO:0007669"/>
    <property type="project" value="UniProtKB-EC"/>
</dbReference>
<dbReference type="Gene3D" id="3.40.1490.10">
    <property type="entry name" value="Bit1"/>
    <property type="match status" value="1"/>
</dbReference>
<proteinExistence type="predicted"/>
<name>A0A518AW49_9BACT</name>
<evidence type="ECO:0000313" key="4">
    <source>
        <dbReference type="EMBL" id="QDU58954.1"/>
    </source>
</evidence>
<dbReference type="KEGG" id="amuc:Pan181_51950"/>
<gene>
    <name evidence="4" type="ORF">Pan181_51950</name>
</gene>
<protein>
    <recommendedName>
        <fullName evidence="1">peptidyl-tRNA hydrolase</fullName>
        <ecNumber evidence="1">3.1.1.29</ecNumber>
    </recommendedName>
</protein>
<dbReference type="EC" id="3.1.1.29" evidence="1"/>
<organism evidence="4 5">
    <name type="scientific">Aeoliella mucimassa</name>
    <dbReference type="NCBI Taxonomy" id="2527972"/>
    <lineage>
        <taxon>Bacteria</taxon>
        <taxon>Pseudomonadati</taxon>
        <taxon>Planctomycetota</taxon>
        <taxon>Planctomycetia</taxon>
        <taxon>Pirellulales</taxon>
        <taxon>Lacipirellulaceae</taxon>
        <taxon>Aeoliella</taxon>
    </lineage>
</organism>
<dbReference type="Pfam" id="PF01981">
    <property type="entry name" value="PTH2"/>
    <property type="match status" value="1"/>
</dbReference>
<sequence length="106" mass="12186">MSSQRIKMYILVKDSVPLGQAMVAVAHASLAAYLQFRDTPEVEQWLSGPFHKVVCKVTDQEFEHAKAVADQVVLTESSLDDQEVAIAFKPRDEWPKSFRYLRLYRE</sequence>
<evidence type="ECO:0000256" key="1">
    <source>
        <dbReference type="ARBA" id="ARBA00013260"/>
    </source>
</evidence>
<evidence type="ECO:0000256" key="3">
    <source>
        <dbReference type="ARBA" id="ARBA00048707"/>
    </source>
</evidence>
<dbReference type="AlphaFoldDB" id="A0A518AW49"/>
<keyword evidence="5" id="KW-1185">Reference proteome</keyword>
<evidence type="ECO:0000256" key="2">
    <source>
        <dbReference type="ARBA" id="ARBA00022801"/>
    </source>
</evidence>
<dbReference type="Proteomes" id="UP000315750">
    <property type="component" value="Chromosome"/>
</dbReference>
<dbReference type="SUPFAM" id="SSF102462">
    <property type="entry name" value="Peptidyl-tRNA hydrolase II"/>
    <property type="match status" value="1"/>
</dbReference>
<accession>A0A518AW49</accession>
<dbReference type="InterPro" id="IPR023476">
    <property type="entry name" value="Pep_tRNA_hydro_II_dom_sf"/>
</dbReference>
<dbReference type="OrthoDB" id="6647803at2"/>